<reference evidence="1 2" key="1">
    <citation type="journal article" date="2014" name="Am. J. Bot.">
        <title>Genome assembly and annotation for red clover (Trifolium pratense; Fabaceae).</title>
        <authorList>
            <person name="Istvanek J."/>
            <person name="Jaros M."/>
            <person name="Krenek A."/>
            <person name="Repkova J."/>
        </authorList>
    </citation>
    <scope>NUCLEOTIDE SEQUENCE [LARGE SCALE GENOMIC DNA]</scope>
    <source>
        <strain evidence="2">cv. Tatra</strain>
        <tissue evidence="1">Young leaves</tissue>
    </source>
</reference>
<protein>
    <submittedName>
        <fullName evidence="1">Uncharacterized protein</fullName>
    </submittedName>
</protein>
<organism evidence="1 2">
    <name type="scientific">Trifolium pratense</name>
    <name type="common">Red clover</name>
    <dbReference type="NCBI Taxonomy" id="57577"/>
    <lineage>
        <taxon>Eukaryota</taxon>
        <taxon>Viridiplantae</taxon>
        <taxon>Streptophyta</taxon>
        <taxon>Embryophyta</taxon>
        <taxon>Tracheophyta</taxon>
        <taxon>Spermatophyta</taxon>
        <taxon>Magnoliopsida</taxon>
        <taxon>eudicotyledons</taxon>
        <taxon>Gunneridae</taxon>
        <taxon>Pentapetalae</taxon>
        <taxon>rosids</taxon>
        <taxon>fabids</taxon>
        <taxon>Fabales</taxon>
        <taxon>Fabaceae</taxon>
        <taxon>Papilionoideae</taxon>
        <taxon>50 kb inversion clade</taxon>
        <taxon>NPAAA clade</taxon>
        <taxon>Hologalegina</taxon>
        <taxon>IRL clade</taxon>
        <taxon>Trifolieae</taxon>
        <taxon>Trifolium</taxon>
    </lineage>
</organism>
<dbReference type="Proteomes" id="UP000236291">
    <property type="component" value="Unassembled WGS sequence"/>
</dbReference>
<dbReference type="AlphaFoldDB" id="A0A2K3JZ50"/>
<dbReference type="EMBL" id="ASHM01080376">
    <property type="protein sequence ID" value="PNX59276.1"/>
    <property type="molecule type" value="Genomic_DNA"/>
</dbReference>
<evidence type="ECO:0000313" key="1">
    <source>
        <dbReference type="EMBL" id="PNX59276.1"/>
    </source>
</evidence>
<proteinExistence type="predicted"/>
<accession>A0A2K3JZ50</accession>
<gene>
    <name evidence="1" type="ORF">L195_g051335</name>
</gene>
<sequence>STAISCVSGCGGAESAHHLFLSCNIFGSLWALVRSWIGVPMVDYTTLGDHFVQFTSSAGGSRARRCFMQLIWLASVWIICTKRNHRLYGGSTSTSLQLLDKIKLFSYRWLKTTSVTLVSNYHSRWSDPLLCLGLV</sequence>
<reference evidence="1 2" key="2">
    <citation type="journal article" date="2017" name="Front. Plant Sci.">
        <title>Gene Classification and Mining of Molecular Markers Useful in Red Clover (Trifolium pratense) Breeding.</title>
        <authorList>
            <person name="Istvanek J."/>
            <person name="Dluhosova J."/>
            <person name="Dluhos P."/>
            <person name="Patkova L."/>
            <person name="Nedelnik J."/>
            <person name="Repkova J."/>
        </authorList>
    </citation>
    <scope>NUCLEOTIDE SEQUENCE [LARGE SCALE GENOMIC DNA]</scope>
    <source>
        <strain evidence="2">cv. Tatra</strain>
        <tissue evidence="1">Young leaves</tissue>
    </source>
</reference>
<comment type="caution">
    <text evidence="1">The sequence shown here is derived from an EMBL/GenBank/DDBJ whole genome shotgun (WGS) entry which is preliminary data.</text>
</comment>
<evidence type="ECO:0000313" key="2">
    <source>
        <dbReference type="Proteomes" id="UP000236291"/>
    </source>
</evidence>
<name>A0A2K3JZ50_TRIPR</name>
<feature type="non-terminal residue" evidence="1">
    <location>
        <position position="1"/>
    </location>
</feature>